<dbReference type="InterPro" id="IPR011067">
    <property type="entry name" value="Plasmid_toxin/cell-grow_inhib"/>
</dbReference>
<dbReference type="Gene3D" id="2.30.30.110">
    <property type="match status" value="1"/>
</dbReference>
<sequence>MVRRNMYIPDRGDVVWVSLDPVLGHEQSGRRPILVLSPSSYNEKAGLIFAVPITSKIKGYPFEVLFQIKEVSGAILADQARAIDWKARKARKIGEVPAGVILSVQEKISSLIFD</sequence>
<dbReference type="EMBL" id="PCYL01000031">
    <property type="protein sequence ID" value="PIR46705.1"/>
    <property type="molecule type" value="Genomic_DNA"/>
</dbReference>
<dbReference type="Pfam" id="PF02452">
    <property type="entry name" value="PemK_toxin"/>
    <property type="match status" value="1"/>
</dbReference>
<dbReference type="InterPro" id="IPR003477">
    <property type="entry name" value="PemK-like"/>
</dbReference>
<gene>
    <name evidence="1" type="ORF">COV07_02910</name>
</gene>
<dbReference type="GO" id="GO:0004521">
    <property type="term" value="F:RNA endonuclease activity"/>
    <property type="evidence" value="ECO:0007669"/>
    <property type="project" value="TreeGrafter"/>
</dbReference>
<evidence type="ECO:0008006" key="3">
    <source>
        <dbReference type="Google" id="ProtNLM"/>
    </source>
</evidence>
<dbReference type="PANTHER" id="PTHR33988">
    <property type="entry name" value="ENDORIBONUCLEASE MAZF-RELATED"/>
    <property type="match status" value="1"/>
</dbReference>
<reference evidence="1 2" key="1">
    <citation type="submission" date="2017-09" db="EMBL/GenBank/DDBJ databases">
        <title>Depth-based differentiation of microbial function through sediment-hosted aquifers and enrichment of novel symbionts in the deep terrestrial subsurface.</title>
        <authorList>
            <person name="Probst A.J."/>
            <person name="Ladd B."/>
            <person name="Jarett J.K."/>
            <person name="Geller-Mcgrath D.E."/>
            <person name="Sieber C.M."/>
            <person name="Emerson J.B."/>
            <person name="Anantharaman K."/>
            <person name="Thomas B.C."/>
            <person name="Malmstrom R."/>
            <person name="Stieglmeier M."/>
            <person name="Klingl A."/>
            <person name="Woyke T."/>
            <person name="Ryan C.M."/>
            <person name="Banfield J.F."/>
        </authorList>
    </citation>
    <scope>NUCLEOTIDE SEQUENCE [LARGE SCALE GENOMIC DNA]</scope>
    <source>
        <strain evidence="1">CG10_big_fil_rev_8_21_14_0_10_45_14</strain>
    </source>
</reference>
<dbReference type="GO" id="GO:0016075">
    <property type="term" value="P:rRNA catabolic process"/>
    <property type="evidence" value="ECO:0007669"/>
    <property type="project" value="TreeGrafter"/>
</dbReference>
<dbReference type="NCBIfam" id="NF007386">
    <property type="entry name" value="PRK09907.1"/>
    <property type="match status" value="1"/>
</dbReference>
<accession>A0A2H0RLP5</accession>
<dbReference type="Proteomes" id="UP000230833">
    <property type="component" value="Unassembled WGS sequence"/>
</dbReference>
<evidence type="ECO:0000313" key="1">
    <source>
        <dbReference type="EMBL" id="PIR46705.1"/>
    </source>
</evidence>
<name>A0A2H0RLP5_9BACT</name>
<dbReference type="SUPFAM" id="SSF50118">
    <property type="entry name" value="Cell growth inhibitor/plasmid maintenance toxic component"/>
    <property type="match status" value="1"/>
</dbReference>
<dbReference type="GO" id="GO:0006402">
    <property type="term" value="P:mRNA catabolic process"/>
    <property type="evidence" value="ECO:0007669"/>
    <property type="project" value="TreeGrafter"/>
</dbReference>
<organism evidence="1 2">
    <name type="scientific">Candidatus Vogelbacteria bacterium CG10_big_fil_rev_8_21_14_0_10_45_14</name>
    <dbReference type="NCBI Taxonomy" id="1975042"/>
    <lineage>
        <taxon>Bacteria</taxon>
        <taxon>Candidatus Vogeliibacteriota</taxon>
    </lineage>
</organism>
<evidence type="ECO:0000313" key="2">
    <source>
        <dbReference type="Proteomes" id="UP000230833"/>
    </source>
</evidence>
<dbReference type="AlphaFoldDB" id="A0A2H0RLP5"/>
<dbReference type="PANTHER" id="PTHR33988:SF3">
    <property type="entry name" value="ENDORIBONUCLEASE TOXIN CHPB-RELATED"/>
    <property type="match status" value="1"/>
</dbReference>
<proteinExistence type="predicted"/>
<dbReference type="GO" id="GO:0003677">
    <property type="term" value="F:DNA binding"/>
    <property type="evidence" value="ECO:0007669"/>
    <property type="project" value="InterPro"/>
</dbReference>
<protein>
    <recommendedName>
        <fullName evidence="3">mRNA interferase</fullName>
    </recommendedName>
</protein>
<comment type="caution">
    <text evidence="1">The sequence shown here is derived from an EMBL/GenBank/DDBJ whole genome shotgun (WGS) entry which is preliminary data.</text>
</comment>